<dbReference type="InterPro" id="IPR007863">
    <property type="entry name" value="Peptidase_M16_C"/>
</dbReference>
<name>A0A921FVH4_SPOPS</name>
<comment type="caution">
    <text evidence="2">The sequence shown here is derived from an EMBL/GenBank/DDBJ whole genome shotgun (WGS) entry which is preliminary data.</text>
</comment>
<dbReference type="SUPFAM" id="SSF63411">
    <property type="entry name" value="LuxS/MPP-like metallohydrolase"/>
    <property type="match status" value="2"/>
</dbReference>
<dbReference type="EMBL" id="DYWT01000026">
    <property type="protein sequence ID" value="HJF30530.1"/>
    <property type="molecule type" value="Genomic_DNA"/>
</dbReference>
<dbReference type="NCBIfam" id="NF047422">
    <property type="entry name" value="YfmF_fam"/>
    <property type="match status" value="1"/>
</dbReference>
<protein>
    <submittedName>
        <fullName evidence="2">Insulinase family protein</fullName>
    </submittedName>
</protein>
<feature type="domain" description="Peptidase M16 C-terminal" evidence="1">
    <location>
        <begin position="181"/>
        <end position="358"/>
    </location>
</feature>
<dbReference type="Proteomes" id="UP000698173">
    <property type="component" value="Unassembled WGS sequence"/>
</dbReference>
<accession>A0A921FVH4</accession>
<evidence type="ECO:0000313" key="2">
    <source>
        <dbReference type="EMBL" id="HJF30530.1"/>
    </source>
</evidence>
<dbReference type="AlphaFoldDB" id="A0A921FVH4"/>
<gene>
    <name evidence="2" type="ORF">K8V56_01970</name>
</gene>
<reference evidence="2" key="2">
    <citation type="submission" date="2021-09" db="EMBL/GenBank/DDBJ databases">
        <authorList>
            <person name="Gilroy R."/>
        </authorList>
    </citation>
    <scope>NUCLEOTIDE SEQUENCE</scope>
    <source>
        <strain evidence="2">CHK171-7178</strain>
    </source>
</reference>
<proteinExistence type="predicted"/>
<evidence type="ECO:0000313" key="3">
    <source>
        <dbReference type="Proteomes" id="UP000698173"/>
    </source>
</evidence>
<organism evidence="2 3">
    <name type="scientific">Sporosarcina psychrophila</name>
    <name type="common">Bacillus psychrophilus</name>
    <dbReference type="NCBI Taxonomy" id="1476"/>
    <lineage>
        <taxon>Bacteria</taxon>
        <taxon>Bacillati</taxon>
        <taxon>Bacillota</taxon>
        <taxon>Bacilli</taxon>
        <taxon>Bacillales</taxon>
        <taxon>Caryophanaceae</taxon>
        <taxon>Sporosarcina</taxon>
    </lineage>
</organism>
<dbReference type="InterPro" id="IPR050361">
    <property type="entry name" value="MPP/UQCRC_Complex"/>
</dbReference>
<dbReference type="PANTHER" id="PTHR11851:SF186">
    <property type="entry name" value="INACTIVE METALLOPROTEASE YMFF-RELATED"/>
    <property type="match status" value="1"/>
</dbReference>
<dbReference type="Pfam" id="PF05193">
    <property type="entry name" value="Peptidase_M16_C"/>
    <property type="match status" value="1"/>
</dbReference>
<reference evidence="2" key="1">
    <citation type="journal article" date="2021" name="PeerJ">
        <title>Extensive microbial diversity within the chicken gut microbiome revealed by metagenomics and culture.</title>
        <authorList>
            <person name="Gilroy R."/>
            <person name="Ravi A."/>
            <person name="Getino M."/>
            <person name="Pursley I."/>
            <person name="Horton D.L."/>
            <person name="Alikhan N.F."/>
            <person name="Baker D."/>
            <person name="Gharbi K."/>
            <person name="Hall N."/>
            <person name="Watson M."/>
            <person name="Adriaenssens E.M."/>
            <person name="Foster-Nyarko E."/>
            <person name="Jarju S."/>
            <person name="Secka A."/>
            <person name="Antonio M."/>
            <person name="Oren A."/>
            <person name="Chaudhuri R.R."/>
            <person name="La Ragione R."/>
            <person name="Hildebrand F."/>
            <person name="Pallen M.J."/>
        </authorList>
    </citation>
    <scope>NUCLEOTIDE SEQUENCE</scope>
    <source>
        <strain evidence="2">CHK171-7178</strain>
    </source>
</reference>
<dbReference type="PANTHER" id="PTHR11851">
    <property type="entry name" value="METALLOPROTEASE"/>
    <property type="match status" value="1"/>
</dbReference>
<sequence length="424" mass="47844">MFKKVELQEGVTLYIRKSEQFKTVNFSVKWKTALDEKKAAHRAVLANVLEDSNGRYRTQTELRNALDELYGTVLYTDAGKRGETHIVSLSAECVNDEYLSEGGVLEEVFSLIHTVIFDPNVENGQFDESVVNREKRSVKERIRSLYDDKTRYAQKRMLEIIRPNSAASAPSYGTEADVDALTSADLFAAYESMLNEDEIDIYVVGDIDVEEMTEKIRSLFTFNGRSVHGRLSAAQPPADKDKDVLHVQEKQDMKQGKLHLGFSTPITFRHPDYSKMQVTNGVFGGFAHSKLFMNVREKESMAYYASSSYSSHYGLLYVMAGIDAELEEKAVKLIKEQLTALQQGEITDLEMEQTKALLANGIKSAFDSARGQIEVFDQYKELDENFTAETIISGWESVSKEDVKNMASEIKLEIVYLLSGKEAN</sequence>
<dbReference type="InterPro" id="IPR011249">
    <property type="entry name" value="Metalloenz_LuxS/M16"/>
</dbReference>
<dbReference type="Gene3D" id="3.30.830.10">
    <property type="entry name" value="Metalloenzyme, LuxS/M16 peptidase-like"/>
    <property type="match status" value="2"/>
</dbReference>
<dbReference type="GO" id="GO:0046872">
    <property type="term" value="F:metal ion binding"/>
    <property type="evidence" value="ECO:0007669"/>
    <property type="project" value="InterPro"/>
</dbReference>
<evidence type="ECO:0000259" key="1">
    <source>
        <dbReference type="Pfam" id="PF05193"/>
    </source>
</evidence>